<evidence type="ECO:0000256" key="1">
    <source>
        <dbReference type="SAM" id="MobiDB-lite"/>
    </source>
</evidence>
<dbReference type="SUPFAM" id="SSF52540">
    <property type="entry name" value="P-loop containing nucleoside triphosphate hydrolases"/>
    <property type="match status" value="1"/>
</dbReference>
<accession>A0A1M2V603</accession>
<name>A0A1M2V603_TRAPU</name>
<evidence type="ECO:0000313" key="3">
    <source>
        <dbReference type="Proteomes" id="UP000184267"/>
    </source>
</evidence>
<dbReference type="InterPro" id="IPR027417">
    <property type="entry name" value="P-loop_NTPase"/>
</dbReference>
<dbReference type="AlphaFoldDB" id="A0A1M2V603"/>
<dbReference type="PANTHER" id="PTHR46644">
    <property type="entry name" value="DNA REPAIR PROTEIN XRCC2"/>
    <property type="match status" value="1"/>
</dbReference>
<dbReference type="OrthoDB" id="420422at2759"/>
<keyword evidence="3" id="KW-1185">Reference proteome</keyword>
<dbReference type="GO" id="GO:0005815">
    <property type="term" value="C:microtubule organizing center"/>
    <property type="evidence" value="ECO:0007669"/>
    <property type="project" value="TreeGrafter"/>
</dbReference>
<evidence type="ECO:0000313" key="2">
    <source>
        <dbReference type="EMBL" id="OJT03070.1"/>
    </source>
</evidence>
<feature type="region of interest" description="Disordered" evidence="1">
    <location>
        <begin position="315"/>
        <end position="334"/>
    </location>
</feature>
<comment type="caution">
    <text evidence="2">The sequence shown here is derived from an EMBL/GenBank/DDBJ whole genome shotgun (WGS) entry which is preliminary data.</text>
</comment>
<dbReference type="GO" id="GO:0005657">
    <property type="term" value="C:replication fork"/>
    <property type="evidence" value="ECO:0007669"/>
    <property type="project" value="InterPro"/>
</dbReference>
<dbReference type="STRING" id="154538.A0A1M2V603"/>
<dbReference type="GO" id="GO:0042148">
    <property type="term" value="P:DNA strand invasion"/>
    <property type="evidence" value="ECO:0007669"/>
    <property type="project" value="TreeGrafter"/>
</dbReference>
<dbReference type="OMA" id="YRQHLHP"/>
<gene>
    <name evidence="2" type="ORF">TRAPUB_6413</name>
</gene>
<dbReference type="Proteomes" id="UP000184267">
    <property type="component" value="Unassembled WGS sequence"/>
</dbReference>
<dbReference type="InterPro" id="IPR030547">
    <property type="entry name" value="XRCC2"/>
</dbReference>
<dbReference type="Gene3D" id="3.40.50.300">
    <property type="entry name" value="P-loop containing nucleotide triphosphate hydrolases"/>
    <property type="match status" value="1"/>
</dbReference>
<dbReference type="GO" id="GO:0000724">
    <property type="term" value="P:double-strand break repair via homologous recombination"/>
    <property type="evidence" value="ECO:0007669"/>
    <property type="project" value="InterPro"/>
</dbReference>
<dbReference type="GO" id="GO:0033063">
    <property type="term" value="C:Rad51B-Rad51C-Rad51D-XRCC2 complex"/>
    <property type="evidence" value="ECO:0007669"/>
    <property type="project" value="InterPro"/>
</dbReference>
<dbReference type="EMBL" id="MNAD01001636">
    <property type="protein sequence ID" value="OJT03070.1"/>
    <property type="molecule type" value="Genomic_DNA"/>
</dbReference>
<dbReference type="GO" id="GO:0000400">
    <property type="term" value="F:four-way junction DNA binding"/>
    <property type="evidence" value="ECO:0007669"/>
    <property type="project" value="TreeGrafter"/>
</dbReference>
<sequence>MADAGLSAAALLAEIHSESLQSVSDSLWAQRHLTSVASSFWQLSSPKTDNPEASSPGLTRIPDLDAHLAAVNARRTSRDWPLNKGDVIEVQGPATAGKTHFVYHMLLQCLLPDRWLDTGLGGWGNAAVLIDTDGNFSVQRFHELLVSRLRRFLGEEDPTDVTSTSVEDLATQFLQNLHVFRPTSSAQLAITLLHLPNYHAYDPRLQNKEIGLLAIDSMSAFYWRDRYTLEQLRDAADNPRGALPPNPLAHVLKALARFRASHRPVVLMTNWGLNLITKLPASSTLGAPFYRQHLHPFPAPFEPHGAAEAISSIQASQPHDTDAPPQNPTRSRTPQHAASLFPLHYHISLHPSPIDPFPANFSFDDALRHEDMRAVLVKKGEVKGLVRTPGDDTVGEFTIRIGEREVLVDPDE</sequence>
<proteinExistence type="predicted"/>
<dbReference type="CDD" id="cd19490">
    <property type="entry name" value="XRCC2"/>
    <property type="match status" value="1"/>
</dbReference>
<reference evidence="2 3" key="1">
    <citation type="submission" date="2016-10" db="EMBL/GenBank/DDBJ databases">
        <title>Genome sequence of the basidiomycete white-rot fungus Trametes pubescens.</title>
        <authorList>
            <person name="Makela M.R."/>
            <person name="Granchi Z."/>
            <person name="Peng M."/>
            <person name="De Vries R.P."/>
            <person name="Grigoriev I."/>
            <person name="Riley R."/>
            <person name="Hilden K."/>
        </authorList>
    </citation>
    <scope>NUCLEOTIDE SEQUENCE [LARGE SCALE GENOMIC DNA]</scope>
    <source>
        <strain evidence="2 3">FBCC735</strain>
    </source>
</reference>
<protein>
    <submittedName>
        <fullName evidence="2">DNA repair protein XRCC2-like protein</fullName>
    </submittedName>
</protein>
<dbReference type="PANTHER" id="PTHR46644:SF2">
    <property type="entry name" value="DNA REPAIR PROTEIN XRCC2"/>
    <property type="match status" value="1"/>
</dbReference>
<organism evidence="2 3">
    <name type="scientific">Trametes pubescens</name>
    <name type="common">White-rot fungus</name>
    <dbReference type="NCBI Taxonomy" id="154538"/>
    <lineage>
        <taxon>Eukaryota</taxon>
        <taxon>Fungi</taxon>
        <taxon>Dikarya</taxon>
        <taxon>Basidiomycota</taxon>
        <taxon>Agaricomycotina</taxon>
        <taxon>Agaricomycetes</taxon>
        <taxon>Polyporales</taxon>
        <taxon>Polyporaceae</taxon>
        <taxon>Trametes</taxon>
    </lineage>
</organism>